<protein>
    <submittedName>
        <fullName evidence="2">Uncharacterized protein</fullName>
    </submittedName>
</protein>
<dbReference type="EMBL" id="SMOL01000695">
    <property type="protein sequence ID" value="KAB2602056.1"/>
    <property type="molecule type" value="Genomic_DNA"/>
</dbReference>
<dbReference type="AlphaFoldDB" id="A0A5N5FG17"/>
<dbReference type="Proteomes" id="UP000327157">
    <property type="component" value="Chromosome 10"/>
</dbReference>
<name>A0A5N5FG17_9ROSA</name>
<evidence type="ECO:0000313" key="3">
    <source>
        <dbReference type="Proteomes" id="UP000327157"/>
    </source>
</evidence>
<proteinExistence type="predicted"/>
<reference evidence="2 3" key="3">
    <citation type="submission" date="2019-11" db="EMBL/GenBank/DDBJ databases">
        <title>A de novo genome assembly of a pear dwarfing rootstock.</title>
        <authorList>
            <person name="Wang F."/>
            <person name="Wang J."/>
            <person name="Li S."/>
            <person name="Zhang Y."/>
            <person name="Fang M."/>
            <person name="Ma L."/>
            <person name="Zhao Y."/>
            <person name="Jiang S."/>
        </authorList>
    </citation>
    <scope>NUCLEOTIDE SEQUENCE [LARGE SCALE GENOMIC DNA]</scope>
    <source>
        <strain evidence="2">S2</strain>
        <tissue evidence="2">Leaf</tissue>
    </source>
</reference>
<organism evidence="2 3">
    <name type="scientific">Pyrus ussuriensis x Pyrus communis</name>
    <dbReference type="NCBI Taxonomy" id="2448454"/>
    <lineage>
        <taxon>Eukaryota</taxon>
        <taxon>Viridiplantae</taxon>
        <taxon>Streptophyta</taxon>
        <taxon>Embryophyta</taxon>
        <taxon>Tracheophyta</taxon>
        <taxon>Spermatophyta</taxon>
        <taxon>Magnoliopsida</taxon>
        <taxon>eudicotyledons</taxon>
        <taxon>Gunneridae</taxon>
        <taxon>Pentapetalae</taxon>
        <taxon>rosids</taxon>
        <taxon>fabids</taxon>
        <taxon>Rosales</taxon>
        <taxon>Rosaceae</taxon>
        <taxon>Amygdaloideae</taxon>
        <taxon>Maleae</taxon>
        <taxon>Pyrus</taxon>
    </lineage>
</organism>
<sequence>MTIRERCLMMERAIYVEELQEVPIEYKDMWDYMEEIDAGDKNTLMARNVGSSSRGSGSWPSTAARSL</sequence>
<reference evidence="3" key="2">
    <citation type="submission" date="2019-10" db="EMBL/GenBank/DDBJ databases">
        <title>A de novo genome assembly of a pear dwarfing rootstock.</title>
        <authorList>
            <person name="Wang F."/>
            <person name="Wang J."/>
            <person name="Li S."/>
            <person name="Zhang Y."/>
            <person name="Fang M."/>
            <person name="Ma L."/>
            <person name="Zhao Y."/>
            <person name="Jiang S."/>
        </authorList>
    </citation>
    <scope>NUCLEOTIDE SEQUENCE [LARGE SCALE GENOMIC DNA]</scope>
</reference>
<evidence type="ECO:0000256" key="1">
    <source>
        <dbReference type="SAM" id="MobiDB-lite"/>
    </source>
</evidence>
<feature type="region of interest" description="Disordered" evidence="1">
    <location>
        <begin position="47"/>
        <end position="67"/>
    </location>
</feature>
<keyword evidence="3" id="KW-1185">Reference proteome</keyword>
<accession>A0A5N5FG17</accession>
<reference evidence="2 3" key="1">
    <citation type="submission" date="2019-09" db="EMBL/GenBank/DDBJ databases">
        <authorList>
            <person name="Ou C."/>
        </authorList>
    </citation>
    <scope>NUCLEOTIDE SEQUENCE [LARGE SCALE GENOMIC DNA]</scope>
    <source>
        <strain evidence="2">S2</strain>
        <tissue evidence="2">Leaf</tissue>
    </source>
</reference>
<comment type="caution">
    <text evidence="2">The sequence shown here is derived from an EMBL/GenBank/DDBJ whole genome shotgun (WGS) entry which is preliminary data.</text>
</comment>
<gene>
    <name evidence="2" type="ORF">D8674_003061</name>
</gene>
<evidence type="ECO:0000313" key="2">
    <source>
        <dbReference type="EMBL" id="KAB2602056.1"/>
    </source>
</evidence>